<accession>A0A4Q2V116</accession>
<dbReference type="Proteomes" id="UP000290540">
    <property type="component" value="Unassembled WGS sequence"/>
</dbReference>
<protein>
    <recommendedName>
        <fullName evidence="3">Zinc-ribbon domain-containing protein</fullName>
    </recommendedName>
</protein>
<sequence length="181" mass="20073">MFGRRRRPILGAAVVYGASRAAAKHEVRKQELMASERDREIEREVDLRRREEEEQELRTQRAVDEAMKKAALQEQAAQQSAAAMMPPQPRYDEAYPMVQAQTRDLGVFNPANDGNTIIQPAPAYQVGPQFVEGRPQKGPVQGPVPGSGVHYCTQCGFSCQDTDRFCRQCGARQAAGEIVVG</sequence>
<reference evidence="1 2" key="1">
    <citation type="submission" date="2016-12" db="EMBL/GenBank/DDBJ databases">
        <title>Draft genome sequence of Fusarium oxysporum causing rot on Narcissus.</title>
        <authorList>
            <person name="Armitage A.D."/>
            <person name="Taylor A."/>
            <person name="Clarkson J.P."/>
            <person name="Harrison R.J."/>
            <person name="Jackson A.C."/>
        </authorList>
    </citation>
    <scope>NUCLEOTIDE SEQUENCE [LARGE SCALE GENOMIC DNA]</scope>
    <source>
        <strain evidence="1 2">N139</strain>
    </source>
</reference>
<organism evidence="1 2">
    <name type="scientific">Fusarium oxysporum f. sp. narcissi</name>
    <dbReference type="NCBI Taxonomy" id="451672"/>
    <lineage>
        <taxon>Eukaryota</taxon>
        <taxon>Fungi</taxon>
        <taxon>Dikarya</taxon>
        <taxon>Ascomycota</taxon>
        <taxon>Pezizomycotina</taxon>
        <taxon>Sordariomycetes</taxon>
        <taxon>Hypocreomycetidae</taxon>
        <taxon>Hypocreales</taxon>
        <taxon>Nectriaceae</taxon>
        <taxon>Fusarium</taxon>
        <taxon>Fusarium oxysporum species complex</taxon>
    </lineage>
</organism>
<gene>
    <name evidence="1" type="ORF">BFJ63_vAg16900</name>
</gene>
<dbReference type="EMBL" id="MQTW01000414">
    <property type="protein sequence ID" value="RYC80212.1"/>
    <property type="molecule type" value="Genomic_DNA"/>
</dbReference>
<evidence type="ECO:0000313" key="2">
    <source>
        <dbReference type="Proteomes" id="UP000290540"/>
    </source>
</evidence>
<proteinExistence type="predicted"/>
<evidence type="ECO:0008006" key="3">
    <source>
        <dbReference type="Google" id="ProtNLM"/>
    </source>
</evidence>
<comment type="caution">
    <text evidence="1">The sequence shown here is derived from an EMBL/GenBank/DDBJ whole genome shotgun (WGS) entry which is preliminary data.</text>
</comment>
<evidence type="ECO:0000313" key="1">
    <source>
        <dbReference type="EMBL" id="RYC80212.1"/>
    </source>
</evidence>
<name>A0A4Q2V116_FUSOX</name>
<dbReference type="AlphaFoldDB" id="A0A4Q2V116"/>